<accession>A0A9D6UNZ0</accession>
<dbReference type="AlphaFoldDB" id="A0A9D6UNZ0"/>
<name>A0A9D6UNZ0_UNCSA</name>
<dbReference type="PANTHER" id="PTHR42730:SF1">
    <property type="entry name" value="2-OXOGLUTARATE SYNTHASE SUBUNIT KORC"/>
    <property type="match status" value="1"/>
</dbReference>
<keyword evidence="1" id="KW-0560">Oxidoreductase</keyword>
<evidence type="ECO:0000256" key="1">
    <source>
        <dbReference type="ARBA" id="ARBA00023002"/>
    </source>
</evidence>
<proteinExistence type="predicted"/>
<organism evidence="3 4">
    <name type="scientific">Candidatus Saganbacteria bacterium</name>
    <dbReference type="NCBI Taxonomy" id="2575572"/>
    <lineage>
        <taxon>Bacteria</taxon>
        <taxon>Bacillati</taxon>
        <taxon>Saganbacteria</taxon>
    </lineage>
</organism>
<dbReference type="InterPro" id="IPR002869">
    <property type="entry name" value="Pyrv_flavodox_OxRed_cen"/>
</dbReference>
<dbReference type="Gene3D" id="3.40.920.10">
    <property type="entry name" value="Pyruvate-ferredoxin oxidoreductase, PFOR, domain III"/>
    <property type="match status" value="1"/>
</dbReference>
<sequence length="187" mass="19903">MERFEICLAGHGGQGLVLAGKILAEALALYHGKQVVQTQSYGPEARGGASRSEIVVSSSPIDYPKVTKPDLLLTLNQESLNRYLPNLKEEGILVADAENTKEIPPGKFKSYSLPITQLAKAELGKTIFSNIIALGAIAAITGIIPREPLEKAVISNVPAASREMNKKALDLGFRAGEEAAKSAGRSH</sequence>
<dbReference type="PANTHER" id="PTHR42730">
    <property type="entry name" value="2-OXOGLUTARATE SYNTHASE SUBUNIT KORC"/>
    <property type="match status" value="1"/>
</dbReference>
<comment type="caution">
    <text evidence="3">The sequence shown here is derived from an EMBL/GenBank/DDBJ whole genome shotgun (WGS) entry which is preliminary data.</text>
</comment>
<dbReference type="EMBL" id="JACRKR010000077">
    <property type="protein sequence ID" value="MBI5078686.1"/>
    <property type="molecule type" value="Genomic_DNA"/>
</dbReference>
<dbReference type="Proteomes" id="UP000808761">
    <property type="component" value="Unassembled WGS sequence"/>
</dbReference>
<dbReference type="InterPro" id="IPR019752">
    <property type="entry name" value="Pyrv/ketoisovalerate_OxRed_cat"/>
</dbReference>
<reference evidence="3" key="1">
    <citation type="submission" date="2020-07" db="EMBL/GenBank/DDBJ databases">
        <title>Huge and variable diversity of episymbiotic CPR bacteria and DPANN archaea in groundwater ecosystems.</title>
        <authorList>
            <person name="He C.Y."/>
            <person name="Keren R."/>
            <person name="Whittaker M."/>
            <person name="Farag I.F."/>
            <person name="Doudna J."/>
            <person name="Cate J.H.D."/>
            <person name="Banfield J.F."/>
        </authorList>
    </citation>
    <scope>NUCLEOTIDE SEQUENCE</scope>
    <source>
        <strain evidence="3">NC_groundwater_1860_Pr3_B-0.1um_51_7</strain>
    </source>
</reference>
<dbReference type="InterPro" id="IPR052554">
    <property type="entry name" value="2-oxoglutarate_synth_KorC"/>
</dbReference>
<evidence type="ECO:0000313" key="4">
    <source>
        <dbReference type="Proteomes" id="UP000808761"/>
    </source>
</evidence>
<protein>
    <submittedName>
        <fullName evidence="3">2-oxoacid:acceptor oxidoreductase family protein</fullName>
    </submittedName>
</protein>
<gene>
    <name evidence="3" type="ORF">HZB08_01510</name>
</gene>
<dbReference type="Pfam" id="PF01558">
    <property type="entry name" value="POR"/>
    <property type="match status" value="1"/>
</dbReference>
<dbReference type="SUPFAM" id="SSF53323">
    <property type="entry name" value="Pyruvate-ferredoxin oxidoreductase, PFOR, domain III"/>
    <property type="match status" value="1"/>
</dbReference>
<dbReference type="GO" id="GO:0016903">
    <property type="term" value="F:oxidoreductase activity, acting on the aldehyde or oxo group of donors"/>
    <property type="evidence" value="ECO:0007669"/>
    <property type="project" value="InterPro"/>
</dbReference>
<evidence type="ECO:0000259" key="2">
    <source>
        <dbReference type="Pfam" id="PF01558"/>
    </source>
</evidence>
<evidence type="ECO:0000313" key="3">
    <source>
        <dbReference type="EMBL" id="MBI5078686.1"/>
    </source>
</evidence>
<feature type="domain" description="Pyruvate/ketoisovalerate oxidoreductase catalytic" evidence="2">
    <location>
        <begin position="12"/>
        <end position="173"/>
    </location>
</feature>